<feature type="transmembrane region" description="Helical" evidence="6">
    <location>
        <begin position="319"/>
        <end position="335"/>
    </location>
</feature>
<proteinExistence type="inferred from homology"/>
<evidence type="ECO:0000256" key="4">
    <source>
        <dbReference type="ARBA" id="ARBA00022989"/>
    </source>
</evidence>
<keyword evidence="3 6" id="KW-0812">Transmembrane</keyword>
<sequence>MSNLLLVISVMLLAYANGANDNFKGVATLFGSGTAAYRRALYWASWATAAGACCSLYLAHGLLLKFSGKGLTPDTLLQTPAFLLAVATGAGMTVLSATRLGLPISTTHALLGAMVGVTLLANQGHINAMPLWHNFVLPLLISPLLSLFLAMLMHWVITHCVTGKRLKSPVCLCVEPQNTSAFAYSAGGLIVASSVPSITVDQQTACAARNATIVLGVSAQRWQDSLHYLSAGCVCFARGLNDTPKIAALLWLTPDDELVTTVVFIALAMLLGGLLNARRVAITMSHNITTLDHQQGLAANMTTALLVVIASRFGIPVSTTHVAVGALVGIGWLNGQPKYGMIMTILLSWLLTLPSASLFAACVYWVMESLVTGVHV</sequence>
<evidence type="ECO:0000256" key="6">
    <source>
        <dbReference type="RuleBase" id="RU363058"/>
    </source>
</evidence>
<evidence type="ECO:0000256" key="5">
    <source>
        <dbReference type="ARBA" id="ARBA00023136"/>
    </source>
</evidence>
<keyword evidence="2 6" id="KW-0813">Transport</keyword>
<comment type="subcellular location">
    <subcellularLocation>
        <location evidence="1 6">Membrane</location>
        <topology evidence="1 6">Multi-pass membrane protein</topology>
    </subcellularLocation>
</comment>
<feature type="transmembrane region" description="Helical" evidence="6">
    <location>
        <begin position="347"/>
        <end position="367"/>
    </location>
</feature>
<dbReference type="GO" id="GO:0005315">
    <property type="term" value="F:phosphate transmembrane transporter activity"/>
    <property type="evidence" value="ECO:0007669"/>
    <property type="project" value="InterPro"/>
</dbReference>
<dbReference type="EMBL" id="LAJX01000213">
    <property type="protein sequence ID" value="KJV05528.1"/>
    <property type="molecule type" value="Genomic_DNA"/>
</dbReference>
<reference evidence="8" key="1">
    <citation type="submission" date="2015-03" db="EMBL/GenBank/DDBJ databases">
        <title>Draft genome sequence of a novel methanotroph (Sn10-6) isolated from flooded ricefield rhizosphere in India.</title>
        <authorList>
            <person name="Pandit P.S."/>
            <person name="Pore S.D."/>
            <person name="Arora P."/>
            <person name="Kapse N.G."/>
            <person name="Dhakephalkar P.K."/>
            <person name="Rahalkar M.C."/>
        </authorList>
    </citation>
    <scope>NUCLEOTIDE SEQUENCE [LARGE SCALE GENOMIC DNA]</scope>
    <source>
        <strain evidence="8">Sn10-6</strain>
    </source>
</reference>
<evidence type="ECO:0000256" key="1">
    <source>
        <dbReference type="ARBA" id="ARBA00004141"/>
    </source>
</evidence>
<keyword evidence="8" id="KW-1185">Reference proteome</keyword>
<feature type="transmembrane region" description="Helical" evidence="6">
    <location>
        <begin position="76"/>
        <end position="95"/>
    </location>
</feature>
<dbReference type="OrthoDB" id="9779554at2"/>
<dbReference type="RefSeq" id="WP_045780209.1">
    <property type="nucleotide sequence ID" value="NZ_LAJX01000213.1"/>
</dbReference>
<keyword evidence="4 6" id="KW-1133">Transmembrane helix</keyword>
<dbReference type="AlphaFoldDB" id="A0A0F3IG48"/>
<protein>
    <recommendedName>
        <fullName evidence="6">Phosphate transporter</fullName>
    </recommendedName>
</protein>
<comment type="caution">
    <text evidence="7">The sequence shown here is derived from an EMBL/GenBank/DDBJ whole genome shotgun (WGS) entry which is preliminary data.</text>
</comment>
<evidence type="ECO:0000256" key="2">
    <source>
        <dbReference type="ARBA" id="ARBA00022448"/>
    </source>
</evidence>
<dbReference type="Pfam" id="PF01384">
    <property type="entry name" value="PHO4"/>
    <property type="match status" value="1"/>
</dbReference>
<feature type="transmembrane region" description="Helical" evidence="6">
    <location>
        <begin position="134"/>
        <end position="157"/>
    </location>
</feature>
<name>A0A0F3IG48_9GAMM</name>
<dbReference type="GO" id="GO:0035435">
    <property type="term" value="P:phosphate ion transmembrane transport"/>
    <property type="evidence" value="ECO:0007669"/>
    <property type="project" value="TreeGrafter"/>
</dbReference>
<feature type="transmembrane region" description="Helical" evidence="6">
    <location>
        <begin position="42"/>
        <end position="64"/>
    </location>
</feature>
<keyword evidence="5 6" id="KW-0472">Membrane</keyword>
<dbReference type="Proteomes" id="UP000033684">
    <property type="component" value="Unassembled WGS sequence"/>
</dbReference>
<accession>A0A0F3IG48</accession>
<feature type="transmembrane region" description="Helical" evidence="6">
    <location>
        <begin position="258"/>
        <end position="277"/>
    </location>
</feature>
<keyword evidence="6" id="KW-0592">Phosphate transport</keyword>
<evidence type="ECO:0000313" key="7">
    <source>
        <dbReference type="EMBL" id="KJV05528.1"/>
    </source>
</evidence>
<dbReference type="PANTHER" id="PTHR11101">
    <property type="entry name" value="PHOSPHATE TRANSPORTER"/>
    <property type="match status" value="1"/>
</dbReference>
<gene>
    <name evidence="7" type="ORF">VZ94_17535</name>
</gene>
<evidence type="ECO:0000313" key="8">
    <source>
        <dbReference type="Proteomes" id="UP000033684"/>
    </source>
</evidence>
<organism evidence="7 8">
    <name type="scientific">Methylocucumis oryzae</name>
    <dbReference type="NCBI Taxonomy" id="1632867"/>
    <lineage>
        <taxon>Bacteria</taxon>
        <taxon>Pseudomonadati</taxon>
        <taxon>Pseudomonadota</taxon>
        <taxon>Gammaproteobacteria</taxon>
        <taxon>Methylococcales</taxon>
        <taxon>Methylococcaceae</taxon>
        <taxon>Methylocucumis</taxon>
    </lineage>
</organism>
<comment type="similarity">
    <text evidence="6">Belongs to the inorganic phosphate transporter (PiT) (TC 2.A.20) family.</text>
</comment>
<feature type="transmembrane region" description="Helical" evidence="6">
    <location>
        <begin position="101"/>
        <end position="122"/>
    </location>
</feature>
<reference evidence="7 8" key="2">
    <citation type="journal article" date="2016" name="Microb. Ecol.">
        <title>Genome Characteristics of a Novel Type I Methanotroph (Sn10-6) Isolated from a Flooded Indian Rice Field.</title>
        <authorList>
            <person name="Rahalkar M.C."/>
            <person name="Pandit P.S."/>
            <person name="Dhakephalkar P.K."/>
            <person name="Pore S."/>
            <person name="Arora P."/>
            <person name="Kapse N."/>
        </authorList>
    </citation>
    <scope>NUCLEOTIDE SEQUENCE [LARGE SCALE GENOMIC DNA]</scope>
    <source>
        <strain evidence="7 8">Sn10-6</strain>
    </source>
</reference>
<evidence type="ECO:0000256" key="3">
    <source>
        <dbReference type="ARBA" id="ARBA00022692"/>
    </source>
</evidence>
<dbReference type="InterPro" id="IPR001204">
    <property type="entry name" value="Phos_transporter"/>
</dbReference>
<dbReference type="PATRIC" id="fig|1632867.3.peg.2514"/>
<dbReference type="PANTHER" id="PTHR11101:SF80">
    <property type="entry name" value="PHOSPHATE TRANSPORTER"/>
    <property type="match status" value="1"/>
</dbReference>
<dbReference type="GO" id="GO:0016020">
    <property type="term" value="C:membrane"/>
    <property type="evidence" value="ECO:0007669"/>
    <property type="project" value="UniProtKB-SubCell"/>
</dbReference>